<proteinExistence type="predicted"/>
<dbReference type="Proteomes" id="UP001066276">
    <property type="component" value="Chromosome 10"/>
</dbReference>
<accession>A0AAV7M559</accession>
<protein>
    <submittedName>
        <fullName evidence="1">Uncharacterized protein</fullName>
    </submittedName>
</protein>
<dbReference type="AlphaFoldDB" id="A0AAV7M559"/>
<dbReference type="EMBL" id="JANPWB010000014">
    <property type="protein sequence ID" value="KAJ1098516.1"/>
    <property type="molecule type" value="Genomic_DNA"/>
</dbReference>
<gene>
    <name evidence="1" type="ORF">NDU88_003626</name>
</gene>
<evidence type="ECO:0000313" key="1">
    <source>
        <dbReference type="EMBL" id="KAJ1098516.1"/>
    </source>
</evidence>
<sequence length="96" mass="10400">MSRRLTSRASLSDSDESEIQCGVVTDGESSYSASRRKFSFSAAARALLCPVTSPQTRAFSFSASEETLPLRAAHSSNGRFCRSARTFSSFELTFSG</sequence>
<name>A0AAV7M559_PLEWA</name>
<keyword evidence="2" id="KW-1185">Reference proteome</keyword>
<evidence type="ECO:0000313" key="2">
    <source>
        <dbReference type="Proteomes" id="UP001066276"/>
    </source>
</evidence>
<reference evidence="1" key="1">
    <citation type="journal article" date="2022" name="bioRxiv">
        <title>Sequencing and chromosome-scale assembly of the giantPleurodeles waltlgenome.</title>
        <authorList>
            <person name="Brown T."/>
            <person name="Elewa A."/>
            <person name="Iarovenko S."/>
            <person name="Subramanian E."/>
            <person name="Araus A.J."/>
            <person name="Petzold A."/>
            <person name="Susuki M."/>
            <person name="Suzuki K.-i.T."/>
            <person name="Hayashi T."/>
            <person name="Toyoda A."/>
            <person name="Oliveira C."/>
            <person name="Osipova E."/>
            <person name="Leigh N.D."/>
            <person name="Simon A."/>
            <person name="Yun M.H."/>
        </authorList>
    </citation>
    <scope>NUCLEOTIDE SEQUENCE</scope>
    <source>
        <strain evidence="1">20211129_DDA</strain>
        <tissue evidence="1">Liver</tissue>
    </source>
</reference>
<organism evidence="1 2">
    <name type="scientific">Pleurodeles waltl</name>
    <name type="common">Iberian ribbed newt</name>
    <dbReference type="NCBI Taxonomy" id="8319"/>
    <lineage>
        <taxon>Eukaryota</taxon>
        <taxon>Metazoa</taxon>
        <taxon>Chordata</taxon>
        <taxon>Craniata</taxon>
        <taxon>Vertebrata</taxon>
        <taxon>Euteleostomi</taxon>
        <taxon>Amphibia</taxon>
        <taxon>Batrachia</taxon>
        <taxon>Caudata</taxon>
        <taxon>Salamandroidea</taxon>
        <taxon>Salamandridae</taxon>
        <taxon>Pleurodelinae</taxon>
        <taxon>Pleurodeles</taxon>
    </lineage>
</organism>
<comment type="caution">
    <text evidence="1">The sequence shown here is derived from an EMBL/GenBank/DDBJ whole genome shotgun (WGS) entry which is preliminary data.</text>
</comment>